<accession>A0A9D3US05</accession>
<keyword evidence="1" id="KW-1133">Transmembrane helix</keyword>
<protein>
    <submittedName>
        <fullName evidence="2">Uncharacterized protein</fullName>
    </submittedName>
</protein>
<keyword evidence="3" id="KW-1185">Reference proteome</keyword>
<organism evidence="2 3">
    <name type="scientific">Gossypium stocksii</name>
    <dbReference type="NCBI Taxonomy" id="47602"/>
    <lineage>
        <taxon>Eukaryota</taxon>
        <taxon>Viridiplantae</taxon>
        <taxon>Streptophyta</taxon>
        <taxon>Embryophyta</taxon>
        <taxon>Tracheophyta</taxon>
        <taxon>Spermatophyta</taxon>
        <taxon>Magnoliopsida</taxon>
        <taxon>eudicotyledons</taxon>
        <taxon>Gunneridae</taxon>
        <taxon>Pentapetalae</taxon>
        <taxon>rosids</taxon>
        <taxon>malvids</taxon>
        <taxon>Malvales</taxon>
        <taxon>Malvaceae</taxon>
        <taxon>Malvoideae</taxon>
        <taxon>Gossypium</taxon>
    </lineage>
</organism>
<dbReference type="OrthoDB" id="1840737at2759"/>
<comment type="caution">
    <text evidence="2">The sequence shown here is derived from an EMBL/GenBank/DDBJ whole genome shotgun (WGS) entry which is preliminary data.</text>
</comment>
<gene>
    <name evidence="2" type="ORF">J1N35_034420</name>
</gene>
<dbReference type="Proteomes" id="UP000828251">
    <property type="component" value="Unassembled WGS sequence"/>
</dbReference>
<feature type="transmembrane region" description="Helical" evidence="1">
    <location>
        <begin position="39"/>
        <end position="58"/>
    </location>
</feature>
<keyword evidence="1" id="KW-0812">Transmembrane</keyword>
<evidence type="ECO:0000313" key="2">
    <source>
        <dbReference type="EMBL" id="KAH1056355.1"/>
    </source>
</evidence>
<evidence type="ECO:0000256" key="1">
    <source>
        <dbReference type="SAM" id="Phobius"/>
    </source>
</evidence>
<dbReference type="EMBL" id="JAIQCV010000010">
    <property type="protein sequence ID" value="KAH1056355.1"/>
    <property type="molecule type" value="Genomic_DNA"/>
</dbReference>
<keyword evidence="1" id="KW-0472">Membrane</keyword>
<dbReference type="PANTHER" id="PTHR33237:SF4">
    <property type="entry name" value="F14O23.12"/>
    <property type="match status" value="1"/>
</dbReference>
<reference evidence="2 3" key="1">
    <citation type="journal article" date="2021" name="Plant Biotechnol. J.">
        <title>Multi-omics assisted identification of the key and species-specific regulatory components of drought-tolerant mechanisms in Gossypium stocksii.</title>
        <authorList>
            <person name="Yu D."/>
            <person name="Ke L."/>
            <person name="Zhang D."/>
            <person name="Wu Y."/>
            <person name="Sun Y."/>
            <person name="Mei J."/>
            <person name="Sun J."/>
            <person name="Sun Y."/>
        </authorList>
    </citation>
    <scope>NUCLEOTIDE SEQUENCE [LARGE SCALE GENOMIC DNA]</scope>
    <source>
        <strain evidence="3">cv. E1</strain>
        <tissue evidence="2">Leaf</tissue>
    </source>
</reference>
<proteinExistence type="predicted"/>
<dbReference type="PANTHER" id="PTHR33237">
    <property type="entry name" value="F2P16.13 PROTEIN-RELATED"/>
    <property type="match status" value="1"/>
</dbReference>
<dbReference type="AlphaFoldDB" id="A0A9D3US05"/>
<sequence>MAVYIKLFTIFPEKCLRSPMARQLYSTPPSSTPLNASQAGLAAVTLLLCAFALIKCASHTRKLRRQWRACYEFFDEDYIDPVIEIQHEATNAEISGYQAEDVADTSTFSREQPVWQKNILMGEKCQLPDFSGVIIYDSEGNVVTSSKTPRLLTWK</sequence>
<name>A0A9D3US05_9ROSI</name>
<evidence type="ECO:0000313" key="3">
    <source>
        <dbReference type="Proteomes" id="UP000828251"/>
    </source>
</evidence>